<proteinExistence type="predicted"/>
<feature type="compositionally biased region" description="Low complexity" evidence="1">
    <location>
        <begin position="219"/>
        <end position="231"/>
    </location>
</feature>
<feature type="transmembrane region" description="Helical" evidence="2">
    <location>
        <begin position="12"/>
        <end position="32"/>
    </location>
</feature>
<keyword evidence="2" id="KW-1133">Transmembrane helix</keyword>
<evidence type="ECO:0000256" key="1">
    <source>
        <dbReference type="SAM" id="MobiDB-lite"/>
    </source>
</evidence>
<evidence type="ECO:0000313" key="3">
    <source>
        <dbReference type="EMBL" id="QHT19920.1"/>
    </source>
</evidence>
<dbReference type="AlphaFoldDB" id="A0A6C0DU69"/>
<protein>
    <submittedName>
        <fullName evidence="3">Uncharacterized protein</fullName>
    </submittedName>
</protein>
<accession>A0A6C0DU69</accession>
<dbReference type="EMBL" id="MN739670">
    <property type="protein sequence ID" value="QHT19920.1"/>
    <property type="molecule type" value="Genomic_DNA"/>
</dbReference>
<feature type="compositionally biased region" description="Basic and acidic residues" evidence="1">
    <location>
        <begin position="237"/>
        <end position="246"/>
    </location>
</feature>
<sequence length="573" mass="62238">MNNNYNIPDYIPGGAMVGVILVLILLAILVYVKPSYFKFLFKSFLGNLIVAFIVIVITIMDIKWGIGVAAVAVIVYQAFQISCVEVEGFKSSTCKPGCTAPTEPAGNCVVSKDKKTLLCPWECTTDPNNYQFNPDGSTINCIYSSECTSCGSPVKFDNSVVPSTACFSSEFGCCSDGDTSKADSSGSNCPADEESDSACSMSKYGCCPDGKTIAIDTEGSNCSNSGSNSGSYPWDNSDSKYKDSNKKPSGVSSVRGLFPEGYPVPKVFIWPENIIADFIKFQKTHNPNLRFDLNIIQKQANVQEVQELLKNNKWPWSSAVQEMYKRAIQENNIINTEPGVSMNNAQTVYNQTAILELLSWNSKEGSFLINGAIIGHNEDMPENINNLVRCGTSNSGRDISMYKIEYTGYNGIYGNMNSKVTPVNNSDLPSIVNGFKFLGSECNPCVALNNPADYSCHFSLNTGNGAEVSSVWQKLWGVNAQGLPAPNSDNKSKLKPDSVISTFNKKEFPILNQLKDEIMRGASLVDVSFKKPPTADSVSDAKISSVTGSSVPAILSNDSNVQNDIYYGTKNSF</sequence>
<feature type="transmembrane region" description="Helical" evidence="2">
    <location>
        <begin position="44"/>
        <end position="76"/>
    </location>
</feature>
<name>A0A6C0DU69_9ZZZZ</name>
<keyword evidence="2" id="KW-0472">Membrane</keyword>
<keyword evidence="2" id="KW-0812">Transmembrane</keyword>
<evidence type="ECO:0000256" key="2">
    <source>
        <dbReference type="SAM" id="Phobius"/>
    </source>
</evidence>
<reference evidence="3" key="1">
    <citation type="journal article" date="2020" name="Nature">
        <title>Giant virus diversity and host interactions through global metagenomics.</title>
        <authorList>
            <person name="Schulz F."/>
            <person name="Roux S."/>
            <person name="Paez-Espino D."/>
            <person name="Jungbluth S."/>
            <person name="Walsh D.A."/>
            <person name="Denef V.J."/>
            <person name="McMahon K.D."/>
            <person name="Konstantinidis K.T."/>
            <person name="Eloe-Fadrosh E.A."/>
            <person name="Kyrpides N.C."/>
            <person name="Woyke T."/>
        </authorList>
    </citation>
    <scope>NUCLEOTIDE SEQUENCE</scope>
    <source>
        <strain evidence="3">GVMAG-M-3300023174-5</strain>
    </source>
</reference>
<organism evidence="3">
    <name type="scientific">viral metagenome</name>
    <dbReference type="NCBI Taxonomy" id="1070528"/>
    <lineage>
        <taxon>unclassified sequences</taxon>
        <taxon>metagenomes</taxon>
        <taxon>organismal metagenomes</taxon>
    </lineage>
</organism>
<feature type="region of interest" description="Disordered" evidence="1">
    <location>
        <begin position="218"/>
        <end position="252"/>
    </location>
</feature>